<comment type="subcellular location">
    <subcellularLocation>
        <location evidence="1">Cell membrane</location>
        <topology evidence="1">Multi-pass membrane protein</topology>
    </subcellularLocation>
</comment>
<feature type="transmembrane region" description="Helical" evidence="6">
    <location>
        <begin position="178"/>
        <end position="198"/>
    </location>
</feature>
<dbReference type="Proteomes" id="UP000680304">
    <property type="component" value="Unassembled WGS sequence"/>
</dbReference>
<evidence type="ECO:0000256" key="5">
    <source>
        <dbReference type="ARBA" id="ARBA00023136"/>
    </source>
</evidence>
<reference evidence="8 9" key="1">
    <citation type="submission" date="2021-04" db="EMBL/GenBank/DDBJ databases">
        <title>Draft genome sequence of Paenibacillus cisolokensis, LC2-13A.</title>
        <authorList>
            <person name="Uke A."/>
            <person name="Chhe C."/>
            <person name="Baramee S."/>
            <person name="Kosugi A."/>
        </authorList>
    </citation>
    <scope>NUCLEOTIDE SEQUENCE [LARGE SCALE GENOMIC DNA]</scope>
    <source>
        <strain evidence="8 9">LC2-13A</strain>
    </source>
</reference>
<evidence type="ECO:0000256" key="6">
    <source>
        <dbReference type="SAM" id="Phobius"/>
    </source>
</evidence>
<sequence length="232" mass="25913">MLLALAGCALAFAGAYLFYRSVALSLLFAPAGMLFPRFRRRSLQAGRQERLRLQFKEALFSLTSSLAAGRSVENAFFAATEDLALLYPDPHTDIRREFAAICHRFENGEPLESALRHFADRARIDEISHFADVFTTCKRVGGDLVEVIKRTSQLIGDKLEVQQEIAVMLARKRFESRVMMAVPFVFLAFLGFAAPDYMEPLYGGFGYVLLTAGLAVILACCLAMIRIMSIRL</sequence>
<dbReference type="InterPro" id="IPR018076">
    <property type="entry name" value="T2SS_GspF_dom"/>
</dbReference>
<keyword evidence="2" id="KW-1003">Cell membrane</keyword>
<dbReference type="PANTHER" id="PTHR35007:SF1">
    <property type="entry name" value="PILUS ASSEMBLY PROTEIN"/>
    <property type="match status" value="1"/>
</dbReference>
<protein>
    <recommendedName>
        <fullName evidence="7">Type II secretion system protein GspF domain-containing protein</fullName>
    </recommendedName>
</protein>
<dbReference type="EMBL" id="BOVJ01000165">
    <property type="protein sequence ID" value="GIQ66071.1"/>
    <property type="molecule type" value="Genomic_DNA"/>
</dbReference>
<organism evidence="8 9">
    <name type="scientific">Paenibacillus cisolokensis</name>
    <dbReference type="NCBI Taxonomy" id="1658519"/>
    <lineage>
        <taxon>Bacteria</taxon>
        <taxon>Bacillati</taxon>
        <taxon>Bacillota</taxon>
        <taxon>Bacilli</taxon>
        <taxon>Bacillales</taxon>
        <taxon>Paenibacillaceae</taxon>
        <taxon>Paenibacillus</taxon>
    </lineage>
</organism>
<evidence type="ECO:0000256" key="3">
    <source>
        <dbReference type="ARBA" id="ARBA00022692"/>
    </source>
</evidence>
<feature type="domain" description="Type II secretion system protein GspF" evidence="7">
    <location>
        <begin position="61"/>
        <end position="190"/>
    </location>
</feature>
<evidence type="ECO:0000313" key="9">
    <source>
        <dbReference type="Proteomes" id="UP000680304"/>
    </source>
</evidence>
<dbReference type="RefSeq" id="WP_244863700.1">
    <property type="nucleotide sequence ID" value="NZ_BOVJ01000165.1"/>
</dbReference>
<proteinExistence type="predicted"/>
<dbReference type="Pfam" id="PF00482">
    <property type="entry name" value="T2SSF"/>
    <property type="match status" value="1"/>
</dbReference>
<keyword evidence="3 6" id="KW-0812">Transmembrane</keyword>
<evidence type="ECO:0000256" key="1">
    <source>
        <dbReference type="ARBA" id="ARBA00004651"/>
    </source>
</evidence>
<evidence type="ECO:0000256" key="4">
    <source>
        <dbReference type="ARBA" id="ARBA00022989"/>
    </source>
</evidence>
<feature type="transmembrane region" description="Helical" evidence="6">
    <location>
        <begin position="204"/>
        <end position="225"/>
    </location>
</feature>
<keyword evidence="5 6" id="KW-0472">Membrane</keyword>
<accession>A0ABQ4NCY3</accession>
<evidence type="ECO:0000259" key="7">
    <source>
        <dbReference type="Pfam" id="PF00482"/>
    </source>
</evidence>
<dbReference type="PANTHER" id="PTHR35007">
    <property type="entry name" value="INTEGRAL MEMBRANE PROTEIN-RELATED"/>
    <property type="match status" value="1"/>
</dbReference>
<name>A0ABQ4NCY3_9BACL</name>
<evidence type="ECO:0000256" key="2">
    <source>
        <dbReference type="ARBA" id="ARBA00022475"/>
    </source>
</evidence>
<evidence type="ECO:0000313" key="8">
    <source>
        <dbReference type="EMBL" id="GIQ66071.1"/>
    </source>
</evidence>
<keyword evidence="4 6" id="KW-1133">Transmembrane helix</keyword>
<comment type="caution">
    <text evidence="8">The sequence shown here is derived from an EMBL/GenBank/DDBJ whole genome shotgun (WGS) entry which is preliminary data.</text>
</comment>
<gene>
    <name evidence="8" type="ORF">PACILC2_46390</name>
</gene>
<keyword evidence="9" id="KW-1185">Reference proteome</keyword>